<evidence type="ECO:0000313" key="2">
    <source>
        <dbReference type="EMBL" id="KAK0164088.1"/>
    </source>
</evidence>
<comment type="caution">
    <text evidence="2">The sequence shown here is derived from an EMBL/GenBank/DDBJ whole genome shotgun (WGS) entry which is preliminary data.</text>
</comment>
<keyword evidence="3" id="KW-1185">Reference proteome</keyword>
<reference evidence="2" key="2">
    <citation type="submission" date="2023-03" db="EMBL/GenBank/DDBJ databases">
        <authorList>
            <person name="Inwood S.N."/>
            <person name="Skelly J.G."/>
            <person name="Guhlin J."/>
            <person name="Harrop T.W.R."/>
            <person name="Goldson S.G."/>
            <person name="Dearden P.K."/>
        </authorList>
    </citation>
    <scope>NUCLEOTIDE SEQUENCE</scope>
    <source>
        <strain evidence="2">Irish</strain>
        <tissue evidence="2">Whole body</tissue>
    </source>
</reference>
<name>A0AA39F6Y1_9HYME</name>
<accession>A0AA39F6Y1</accession>
<organism evidence="2 3">
    <name type="scientific">Microctonus aethiopoides</name>
    <dbReference type="NCBI Taxonomy" id="144406"/>
    <lineage>
        <taxon>Eukaryota</taxon>
        <taxon>Metazoa</taxon>
        <taxon>Ecdysozoa</taxon>
        <taxon>Arthropoda</taxon>
        <taxon>Hexapoda</taxon>
        <taxon>Insecta</taxon>
        <taxon>Pterygota</taxon>
        <taxon>Neoptera</taxon>
        <taxon>Endopterygota</taxon>
        <taxon>Hymenoptera</taxon>
        <taxon>Apocrita</taxon>
        <taxon>Ichneumonoidea</taxon>
        <taxon>Braconidae</taxon>
        <taxon>Euphorinae</taxon>
        <taxon>Microctonus</taxon>
    </lineage>
</organism>
<evidence type="ECO:0000256" key="1">
    <source>
        <dbReference type="SAM" id="MobiDB-lite"/>
    </source>
</evidence>
<dbReference type="Pfam" id="PF14924">
    <property type="entry name" value="MAP10_N"/>
    <property type="match status" value="1"/>
</dbReference>
<feature type="region of interest" description="Disordered" evidence="1">
    <location>
        <begin position="304"/>
        <end position="353"/>
    </location>
</feature>
<reference evidence="2" key="1">
    <citation type="journal article" date="2023" name="bioRxiv">
        <title>Scaffold-level genome assemblies of two parasitoid biocontrol wasps reveal the parthenogenesis mechanism and an associated novel virus.</title>
        <authorList>
            <person name="Inwood S."/>
            <person name="Skelly J."/>
            <person name="Guhlin J."/>
            <person name="Harrop T."/>
            <person name="Goldson S."/>
            <person name="Dearden P."/>
        </authorList>
    </citation>
    <scope>NUCLEOTIDE SEQUENCE</scope>
    <source>
        <strain evidence="2">Irish</strain>
        <tissue evidence="2">Whole body</tissue>
    </source>
</reference>
<dbReference type="EMBL" id="JAQQBS010001422">
    <property type="protein sequence ID" value="KAK0164088.1"/>
    <property type="molecule type" value="Genomic_DNA"/>
</dbReference>
<gene>
    <name evidence="2" type="ORF">PV328_002754</name>
</gene>
<protein>
    <submittedName>
        <fullName evidence="2">Uncharacterized protein</fullName>
    </submittedName>
</protein>
<sequence>MIEFVIDKLFIPKILNIDSSTIRETTVTFHIDDDWLSVTSQCKDYISYNGLNNEEENFYGGISVLFAIPAVDLYHKISNANVDVYVQKNASKYSDIQSFYNLGFTRVRIDSLFNGIVKDLKERRDMQKHFNYFHARAPISRSMKDTYIITNDEKSNNLASITIYTRLNYFGKSIITEIESFPNDEFHIREETCEGNPYQCREVSHTQLQIGYLDGDNTEQSPSVRQKDLICMDNMDILRGVKAQAKVALNGIEQKKITINATGDIGKGKEFTTGNVGGITQEISTKRSKDEKVIQDKKNRALNEADVGPHIGNETEVKYKDQTGVKKKKNKRTKKKKIKKHQNKNKKIKKSKK</sequence>
<proteinExistence type="predicted"/>
<evidence type="ECO:0000313" key="3">
    <source>
        <dbReference type="Proteomes" id="UP001168990"/>
    </source>
</evidence>
<feature type="compositionally biased region" description="Basic residues" evidence="1">
    <location>
        <begin position="325"/>
        <end position="353"/>
    </location>
</feature>
<dbReference type="AlphaFoldDB" id="A0AA39F6Y1"/>
<dbReference type="Proteomes" id="UP001168990">
    <property type="component" value="Unassembled WGS sequence"/>
</dbReference>
<feature type="compositionally biased region" description="Basic and acidic residues" evidence="1">
    <location>
        <begin position="313"/>
        <end position="324"/>
    </location>
</feature>